<dbReference type="Pfam" id="PF11249">
    <property type="entry name" value="DUF3047"/>
    <property type="match status" value="1"/>
</dbReference>
<reference evidence="2 3" key="2">
    <citation type="journal article" date="2021" name="Int. J. Syst. Evol. Microbiol.">
        <title>Isolation and Polyphasic Characterization of Desulfuromonas versatilis sp. Nov., an Electrogenic Bacteria Capable of Versatile Metabolism Isolated from a Graphene Oxide-Reducing Enrichment Culture.</title>
        <authorList>
            <person name="Xie L."/>
            <person name="Yoshida N."/>
            <person name="Ishii S."/>
            <person name="Meng L."/>
        </authorList>
    </citation>
    <scope>NUCLEOTIDE SEQUENCE [LARGE SCALE GENOMIC DNA]</scope>
    <source>
        <strain evidence="2 3">NIT-T3</strain>
    </source>
</reference>
<proteinExistence type="predicted"/>
<gene>
    <name evidence="2" type="ORF">DESUT3_30060</name>
</gene>
<evidence type="ECO:0008006" key="4">
    <source>
        <dbReference type="Google" id="ProtNLM"/>
    </source>
</evidence>
<keyword evidence="1" id="KW-0732">Signal</keyword>
<dbReference type="EMBL" id="AP024355">
    <property type="protein sequence ID" value="BCR05937.1"/>
    <property type="molecule type" value="Genomic_DNA"/>
</dbReference>
<evidence type="ECO:0000256" key="1">
    <source>
        <dbReference type="SAM" id="SignalP"/>
    </source>
</evidence>
<protein>
    <recommendedName>
        <fullName evidence="4">DUF3047 domain-containing protein</fullName>
    </recommendedName>
</protein>
<reference evidence="2 3" key="1">
    <citation type="journal article" date="2016" name="C (Basel)">
        <title>Selective Growth of and Electricity Production by Marine Exoelectrogenic Bacteria in Self-Aggregated Hydrogel of Microbially Reduced Graphene Oxide.</title>
        <authorList>
            <person name="Yoshida N."/>
            <person name="Goto Y."/>
            <person name="Miyata Y."/>
        </authorList>
    </citation>
    <scope>NUCLEOTIDE SEQUENCE [LARGE SCALE GENOMIC DNA]</scope>
    <source>
        <strain evidence="2 3">NIT-T3</strain>
    </source>
</reference>
<dbReference type="InterPro" id="IPR021409">
    <property type="entry name" value="DUF3047"/>
</dbReference>
<dbReference type="Proteomes" id="UP001319827">
    <property type="component" value="Chromosome"/>
</dbReference>
<feature type="chain" id="PRO_5046144230" description="DUF3047 domain-containing protein" evidence="1">
    <location>
        <begin position="24"/>
        <end position="220"/>
    </location>
</feature>
<accession>A0ABN6E0T0</accession>
<name>A0ABN6E0T0_9BACT</name>
<dbReference type="RefSeq" id="WP_221249326.1">
    <property type="nucleotide sequence ID" value="NZ_AP024355.1"/>
</dbReference>
<keyword evidence="3" id="KW-1185">Reference proteome</keyword>
<evidence type="ECO:0000313" key="2">
    <source>
        <dbReference type="EMBL" id="BCR05937.1"/>
    </source>
</evidence>
<organism evidence="2 3">
    <name type="scientific">Desulfuromonas versatilis</name>
    <dbReference type="NCBI Taxonomy" id="2802975"/>
    <lineage>
        <taxon>Bacteria</taxon>
        <taxon>Pseudomonadati</taxon>
        <taxon>Thermodesulfobacteriota</taxon>
        <taxon>Desulfuromonadia</taxon>
        <taxon>Desulfuromonadales</taxon>
        <taxon>Desulfuromonadaceae</taxon>
        <taxon>Desulfuromonas</taxon>
    </lineage>
</organism>
<sequence length="220" mass="24826">MANTWLARTLLLLLFLALLPALAAQGGGGFRVIDDFQGGLSPRWEEKEFKGRTRYQVVLDDQGSSLRAESRGGASGLVFRTEYRLEDFPVLSWRWKVENIIAASDVSSKSGDDYPARVYVVFPHWYPPKTRSINYIWSTNLAPGEFVPNSYFANAVMLACQSGEQMVGQWVQERRNVLEDYRRIFGEEPPAVGAIAVMSDTDNTGEAVVAYYDDIRIERE</sequence>
<evidence type="ECO:0000313" key="3">
    <source>
        <dbReference type="Proteomes" id="UP001319827"/>
    </source>
</evidence>
<feature type="signal peptide" evidence="1">
    <location>
        <begin position="1"/>
        <end position="23"/>
    </location>
</feature>